<evidence type="ECO:0008006" key="4">
    <source>
        <dbReference type="Google" id="ProtNLM"/>
    </source>
</evidence>
<evidence type="ECO:0000256" key="1">
    <source>
        <dbReference type="SAM" id="Coils"/>
    </source>
</evidence>
<dbReference type="AlphaFoldDB" id="A0A0H2UUN8"/>
<dbReference type="Pfam" id="PF05565">
    <property type="entry name" value="Sipho_Gp157"/>
    <property type="match status" value="1"/>
</dbReference>
<organism evidence="2 3">
    <name type="scientific">Streptococcus pyogenes serotype M3 (strain ATCC BAA-595 / MGAS315)</name>
    <dbReference type="NCBI Taxonomy" id="198466"/>
    <lineage>
        <taxon>Bacteria</taxon>
        <taxon>Bacillati</taxon>
        <taxon>Bacillota</taxon>
        <taxon>Bacilli</taxon>
        <taxon>Lactobacillales</taxon>
        <taxon>Streptococcaceae</taxon>
        <taxon>Streptococcus</taxon>
    </lineage>
</organism>
<name>A0A0H2UUN8_STRP3</name>
<dbReference type="InterPro" id="IPR008840">
    <property type="entry name" value="Sipho_Gp157"/>
</dbReference>
<gene>
    <name evidence="2" type="ordered locus">SpyM3_0963</name>
</gene>
<reference evidence="2 3" key="1">
    <citation type="journal article" date="2002" name="Proc. Natl. Acad. Sci. U.S.A.">
        <title>Genome sequence of a serotype M3 strain of group A Streptococcus: phage-encoded toxins, the high-virulence phenotype, and clone emergence.</title>
        <authorList>
            <person name="Beres S.B."/>
            <person name="Sylva G.L."/>
            <person name="Barbian K.D."/>
            <person name="Lei B."/>
            <person name="Hoff J.S."/>
            <person name="Mammarella N.D."/>
            <person name="Liu M.Y."/>
            <person name="Smoot J.C."/>
            <person name="Porcella S.F."/>
            <person name="Parkins L.D."/>
            <person name="Campbell D.S."/>
            <person name="Smith T.M."/>
            <person name="McCormick J.K."/>
            <person name="Leung D.Y."/>
            <person name="Schlievert P.M."/>
            <person name="Musser J.M."/>
        </authorList>
    </citation>
    <scope>NUCLEOTIDE SEQUENCE [LARGE SCALE GENOMIC DNA]</scope>
    <source>
        <strain evidence="3">ATCC BAA-595 / MGAS315</strain>
    </source>
</reference>
<evidence type="ECO:0000313" key="3">
    <source>
        <dbReference type="Proteomes" id="UP000000564"/>
    </source>
</evidence>
<keyword evidence="1" id="KW-0175">Coiled coil</keyword>
<accession>A0A0H2UUN8</accession>
<dbReference type="EMBL" id="AE014074">
    <property type="protein sequence ID" value="AAM79570.1"/>
    <property type="molecule type" value="Genomic_DNA"/>
</dbReference>
<sequence length="160" mass="18659">MAYLYELEGIYAQLQSMDLDEETFQDTLDSIDFQADLENNIEYFVKMLKNAQADEEMYKAEKEAFYEKQKQAQAKIDKYKETIHLAMALSNKKKVDAGMFKVSLRKNKEVEVLDETKIPLEYMTEKIERKPDKKELAKLLKTGQEIAGVELIETESLQVK</sequence>
<dbReference type="RefSeq" id="WP_011054582.1">
    <property type="nucleotide sequence ID" value="NC_004070.1"/>
</dbReference>
<evidence type="ECO:0000313" key="2">
    <source>
        <dbReference type="EMBL" id="AAM79570.1"/>
    </source>
</evidence>
<dbReference type="HOGENOM" id="CLU_124446_1_0_9"/>
<proteinExistence type="predicted"/>
<dbReference type="KEGG" id="spg:SpyM3_0963"/>
<protein>
    <recommendedName>
        <fullName evidence="4">Siphovirus Gp157 family protein</fullName>
    </recommendedName>
</protein>
<dbReference type="Proteomes" id="UP000000564">
    <property type="component" value="Chromosome"/>
</dbReference>
<feature type="coiled-coil region" evidence="1">
    <location>
        <begin position="48"/>
        <end position="82"/>
    </location>
</feature>